<accession>A0A919PNS5</accession>
<proteinExistence type="predicted"/>
<evidence type="ECO:0000313" key="2">
    <source>
        <dbReference type="EMBL" id="GIG47986.1"/>
    </source>
</evidence>
<comment type="caution">
    <text evidence="2">The sequence shown here is derived from an EMBL/GenBank/DDBJ whole genome shotgun (WGS) entry which is preliminary data.</text>
</comment>
<protein>
    <recommendedName>
        <fullName evidence="4">PH domain-containing protein</fullName>
    </recommendedName>
</protein>
<keyword evidence="1" id="KW-0812">Transmembrane</keyword>
<keyword evidence="3" id="KW-1185">Reference proteome</keyword>
<keyword evidence="1" id="KW-1133">Transmembrane helix</keyword>
<reference evidence="2" key="1">
    <citation type="submission" date="2021-01" db="EMBL/GenBank/DDBJ databases">
        <title>Whole genome shotgun sequence of Dactylosporangium siamense NBRC 106093.</title>
        <authorList>
            <person name="Komaki H."/>
            <person name="Tamura T."/>
        </authorList>
    </citation>
    <scope>NUCLEOTIDE SEQUENCE</scope>
    <source>
        <strain evidence="2">NBRC 106093</strain>
    </source>
</reference>
<dbReference type="AlphaFoldDB" id="A0A919PNS5"/>
<gene>
    <name evidence="2" type="ORF">Dsi01nite_060270</name>
</gene>
<keyword evidence="1" id="KW-0472">Membrane</keyword>
<feature type="transmembrane region" description="Helical" evidence="1">
    <location>
        <begin position="56"/>
        <end position="78"/>
    </location>
</feature>
<organism evidence="2 3">
    <name type="scientific">Dactylosporangium siamense</name>
    <dbReference type="NCBI Taxonomy" id="685454"/>
    <lineage>
        <taxon>Bacteria</taxon>
        <taxon>Bacillati</taxon>
        <taxon>Actinomycetota</taxon>
        <taxon>Actinomycetes</taxon>
        <taxon>Micromonosporales</taxon>
        <taxon>Micromonosporaceae</taxon>
        <taxon>Dactylosporangium</taxon>
    </lineage>
</organism>
<dbReference type="RefSeq" id="WP_203849700.1">
    <property type="nucleotide sequence ID" value="NZ_BAAAVW010000021.1"/>
</dbReference>
<name>A0A919PNS5_9ACTN</name>
<sequence length="189" mass="19604">MIPPPPAPDAVLFRSSTGRILAFSAGVAVLVGLSAAGVYVGLAALLGRPVDRTVDLITLLPVFMPLVTIVSVSLALLIRSPPWVRLSAAGVEIGTPHARAVLIPWSAVESATLRSRSVLAGLDVVPQSTAIAALQDADGQLPRTRTRDGRRSYFVQVGLFPGGPAEVTAALRARGVPEARPPAPAADLR</sequence>
<feature type="transmembrane region" description="Helical" evidence="1">
    <location>
        <begin position="20"/>
        <end position="44"/>
    </location>
</feature>
<evidence type="ECO:0000313" key="3">
    <source>
        <dbReference type="Proteomes" id="UP000660611"/>
    </source>
</evidence>
<evidence type="ECO:0008006" key="4">
    <source>
        <dbReference type="Google" id="ProtNLM"/>
    </source>
</evidence>
<dbReference type="EMBL" id="BONQ01000091">
    <property type="protein sequence ID" value="GIG47986.1"/>
    <property type="molecule type" value="Genomic_DNA"/>
</dbReference>
<dbReference type="Proteomes" id="UP000660611">
    <property type="component" value="Unassembled WGS sequence"/>
</dbReference>
<evidence type="ECO:0000256" key="1">
    <source>
        <dbReference type="SAM" id="Phobius"/>
    </source>
</evidence>